<dbReference type="InterPro" id="IPR016035">
    <property type="entry name" value="Acyl_Trfase/lysoPLipase"/>
</dbReference>
<dbReference type="Gene3D" id="3.40.1090.10">
    <property type="entry name" value="Cytosolic phospholipase A2 catalytic domain"/>
    <property type="match status" value="1"/>
</dbReference>
<feature type="domain" description="PNPLA" evidence="4">
    <location>
        <begin position="25"/>
        <end position="300"/>
    </location>
</feature>
<organism evidence="5 6">
    <name type="scientific">Paraburkholderia fungorum</name>
    <dbReference type="NCBI Taxonomy" id="134537"/>
    <lineage>
        <taxon>Bacteria</taxon>
        <taxon>Pseudomonadati</taxon>
        <taxon>Pseudomonadota</taxon>
        <taxon>Betaproteobacteria</taxon>
        <taxon>Burkholderiales</taxon>
        <taxon>Burkholderiaceae</taxon>
        <taxon>Paraburkholderia</taxon>
    </lineage>
</organism>
<keyword evidence="3" id="KW-0812">Transmembrane</keyword>
<dbReference type="EMBL" id="JANSLM010000026">
    <property type="protein sequence ID" value="MDT8843540.1"/>
    <property type="molecule type" value="Genomic_DNA"/>
</dbReference>
<feature type="short sequence motif" description="GXSXG" evidence="2">
    <location>
        <begin position="56"/>
        <end position="60"/>
    </location>
</feature>
<protein>
    <submittedName>
        <fullName evidence="5">Patatin-like phospholipase family protein</fullName>
    </submittedName>
</protein>
<dbReference type="InterPro" id="IPR002641">
    <property type="entry name" value="PNPLA_dom"/>
</dbReference>
<evidence type="ECO:0000256" key="1">
    <source>
        <dbReference type="ARBA" id="ARBA00023098"/>
    </source>
</evidence>
<dbReference type="SUPFAM" id="SSF52151">
    <property type="entry name" value="FabD/lysophospholipase-like"/>
    <property type="match status" value="1"/>
</dbReference>
<evidence type="ECO:0000313" key="5">
    <source>
        <dbReference type="EMBL" id="MDT8843540.1"/>
    </source>
</evidence>
<feature type="transmembrane region" description="Helical" evidence="3">
    <location>
        <begin position="145"/>
        <end position="162"/>
    </location>
</feature>
<dbReference type="GO" id="GO:0016787">
    <property type="term" value="F:hydrolase activity"/>
    <property type="evidence" value="ECO:0007669"/>
    <property type="project" value="UniProtKB-UniRule"/>
</dbReference>
<feature type="short sequence motif" description="DGA/G" evidence="2">
    <location>
        <begin position="287"/>
        <end position="289"/>
    </location>
</feature>
<dbReference type="Proteomes" id="UP001246473">
    <property type="component" value="Unassembled WGS sequence"/>
</dbReference>
<keyword evidence="2" id="KW-0378">Hydrolase</keyword>
<accession>A0AAP5UXZ9</accession>
<name>A0AAP5UXZ9_9BURK</name>
<dbReference type="Pfam" id="PF01734">
    <property type="entry name" value="Patatin"/>
    <property type="match status" value="2"/>
</dbReference>
<keyword evidence="2" id="KW-0442">Lipid degradation</keyword>
<dbReference type="InterPro" id="IPR052580">
    <property type="entry name" value="Lipid_Hydrolase"/>
</dbReference>
<keyword evidence="1 2" id="KW-0443">Lipid metabolism</keyword>
<dbReference type="RefSeq" id="WP_106356992.1">
    <property type="nucleotide sequence ID" value="NZ_JANSLM010000026.1"/>
</dbReference>
<gene>
    <name evidence="5" type="ORF">ParKJ_39675</name>
</gene>
<dbReference type="PANTHER" id="PTHR46394:SF1">
    <property type="entry name" value="PNPLA DOMAIN-CONTAINING PROTEIN"/>
    <property type="match status" value="1"/>
</dbReference>
<evidence type="ECO:0000256" key="3">
    <source>
        <dbReference type="SAM" id="Phobius"/>
    </source>
</evidence>
<evidence type="ECO:0000259" key="4">
    <source>
        <dbReference type="PROSITE" id="PS51635"/>
    </source>
</evidence>
<dbReference type="PANTHER" id="PTHR46394">
    <property type="entry name" value="ANNEXIN"/>
    <property type="match status" value="1"/>
</dbReference>
<feature type="transmembrane region" description="Helical" evidence="3">
    <location>
        <begin position="168"/>
        <end position="185"/>
    </location>
</feature>
<reference evidence="5" key="1">
    <citation type="submission" date="2022-08" db="EMBL/GenBank/DDBJ databases">
        <authorList>
            <person name="Kim S.-J."/>
        </authorList>
    </citation>
    <scope>NUCLEOTIDE SEQUENCE</scope>
    <source>
        <strain evidence="5">KJ</strain>
    </source>
</reference>
<dbReference type="GO" id="GO:0016042">
    <property type="term" value="P:lipid catabolic process"/>
    <property type="evidence" value="ECO:0007669"/>
    <property type="project" value="UniProtKB-UniRule"/>
</dbReference>
<proteinExistence type="predicted"/>
<keyword evidence="3" id="KW-0472">Membrane</keyword>
<dbReference type="PROSITE" id="PS51635">
    <property type="entry name" value="PNPLA"/>
    <property type="match status" value="1"/>
</dbReference>
<feature type="active site" description="Proton acceptor" evidence="2">
    <location>
        <position position="287"/>
    </location>
</feature>
<evidence type="ECO:0000313" key="6">
    <source>
        <dbReference type="Proteomes" id="UP001246473"/>
    </source>
</evidence>
<keyword evidence="3" id="KW-1133">Transmembrane helix</keyword>
<feature type="active site" description="Nucleophile" evidence="2">
    <location>
        <position position="58"/>
    </location>
</feature>
<feature type="short sequence motif" description="GXGXXG" evidence="2">
    <location>
        <begin position="29"/>
        <end position="34"/>
    </location>
</feature>
<comment type="caution">
    <text evidence="5">The sequence shown here is derived from an EMBL/GenBank/DDBJ whole genome shotgun (WGS) entry which is preliminary data.</text>
</comment>
<dbReference type="AlphaFoldDB" id="A0AAP5UXZ9"/>
<evidence type="ECO:0000256" key="2">
    <source>
        <dbReference type="PROSITE-ProRule" id="PRU01161"/>
    </source>
</evidence>
<sequence length="573" mass="61744">MTNSDIDIDDALKPEALTTGRSVFLAFQGGGARGIAHVGGLSAVNNLNLTISGVAGTSAGAIMAALVAAHYRADALFNPEARTHLLQSVANGRYQRATALFGKDWSAIRTLRRAAGIGKAIAGWVKTSGLDLIWSQVWSQRKGKAAVVAAGLVLALMVVWHVPRPALAVLLALLAGLGWVAIRYLKGLASLREVRELVDVAIAEGLNIKSREITFEQMMEHGGLPLKLVATNVSGKSLELFSVETTPTAVVADAVAASICLPIVFQPWTFAFARRGQDEKVEQQFIDGGLVSNLPAWTFDEDRALQPDTVTVAFGLQPPRSAEDAKPNWFTAALQTVVAGPPEVHFRGIDRMVHVPLESAITVLDFDADLDTLGKDVEKARSDATLQIKLHVTAVPEAVRQVLADLQEQLGGALREVFGLEAPGVDEPLFRIALAIQKPTDRKSLAIAYEVGHPVSQRGVRFGLAASDVGAAWQGNPRVSRVSDEQVYKDAVWTGYVPVYDREPLESDDGSLTPAPGEAAVVAVFDSARPLPARIWDDRDEFEDFWLQLSEAASEFLAQPDVGQYFRRSAAWV</sequence>